<evidence type="ECO:0000256" key="4">
    <source>
        <dbReference type="ARBA" id="ARBA00023015"/>
    </source>
</evidence>
<accession>A0A1T4NVH3</accession>
<evidence type="ECO:0000256" key="1">
    <source>
        <dbReference type="ARBA" id="ARBA00013860"/>
    </source>
</evidence>
<dbReference type="InterPro" id="IPR037914">
    <property type="entry name" value="SpoVT-AbrB_sf"/>
</dbReference>
<keyword evidence="6 7" id="KW-0804">Transcription</keyword>
<keyword evidence="4 7" id="KW-0805">Transcription regulation</keyword>
<dbReference type="InterPro" id="IPR038619">
    <property type="entry name" value="MraZ_sf"/>
</dbReference>
<dbReference type="Gene3D" id="3.40.1550.20">
    <property type="entry name" value="Transcriptional regulator MraZ domain"/>
    <property type="match status" value="1"/>
</dbReference>
<feature type="domain" description="SpoVT-AbrB" evidence="8">
    <location>
        <begin position="8"/>
        <end position="50"/>
    </location>
</feature>
<dbReference type="EMBL" id="FUXA01000010">
    <property type="protein sequence ID" value="SJZ83254.1"/>
    <property type="molecule type" value="Genomic_DNA"/>
</dbReference>
<comment type="subcellular location">
    <subcellularLocation>
        <location evidence="7">Cytoplasm</location>
        <location evidence="7">Nucleoid</location>
    </subcellularLocation>
</comment>
<dbReference type="CDD" id="cd16321">
    <property type="entry name" value="MraZ_C"/>
    <property type="match status" value="1"/>
</dbReference>
<gene>
    <name evidence="7" type="primary">mraZ</name>
    <name evidence="9" type="ORF">SAMN02745110_01724</name>
</gene>
<comment type="subunit">
    <text evidence="7">Forms oligomers.</text>
</comment>
<dbReference type="AlphaFoldDB" id="A0A1T4NVH3"/>
<keyword evidence="10" id="KW-1185">Reference proteome</keyword>
<dbReference type="PANTHER" id="PTHR34701">
    <property type="entry name" value="TRANSCRIPTIONAL REGULATOR MRAZ"/>
    <property type="match status" value="1"/>
</dbReference>
<evidence type="ECO:0000259" key="8">
    <source>
        <dbReference type="PROSITE" id="PS51740"/>
    </source>
</evidence>
<sequence>MSRSMIGNYNHNIDAKGRVIIPAKLRDALGRQFVMTIGFEECIYLYSIEEWDNFTEKLRALGNKKELARNIKRLFQANACDSEIDSQGRTLIPQSFRDELGLDKEVVIVGNGEKAEIWSKDKWNEIFSQPELSKENIKKMLEESDFDFGF</sequence>
<keyword evidence="3" id="KW-0677">Repeat</keyword>
<evidence type="ECO:0000256" key="3">
    <source>
        <dbReference type="ARBA" id="ARBA00022737"/>
    </source>
</evidence>
<dbReference type="HAMAP" id="MF_01008">
    <property type="entry name" value="MraZ"/>
    <property type="match status" value="1"/>
</dbReference>
<comment type="similarity">
    <text evidence="7">Belongs to the MraZ family.</text>
</comment>
<keyword evidence="2 7" id="KW-0963">Cytoplasm</keyword>
<evidence type="ECO:0000256" key="5">
    <source>
        <dbReference type="ARBA" id="ARBA00023125"/>
    </source>
</evidence>
<evidence type="ECO:0000256" key="2">
    <source>
        <dbReference type="ARBA" id="ARBA00022490"/>
    </source>
</evidence>
<dbReference type="InterPro" id="IPR035644">
    <property type="entry name" value="MraZ_C"/>
</dbReference>
<name>A0A1T4NVH3_9FIRM</name>
<dbReference type="GO" id="GO:2000143">
    <property type="term" value="P:negative regulation of DNA-templated transcription initiation"/>
    <property type="evidence" value="ECO:0007669"/>
    <property type="project" value="TreeGrafter"/>
</dbReference>
<evidence type="ECO:0000256" key="6">
    <source>
        <dbReference type="ARBA" id="ARBA00023163"/>
    </source>
</evidence>
<evidence type="ECO:0000313" key="9">
    <source>
        <dbReference type="EMBL" id="SJZ83254.1"/>
    </source>
</evidence>
<evidence type="ECO:0000256" key="7">
    <source>
        <dbReference type="HAMAP-Rule" id="MF_01008"/>
    </source>
</evidence>
<dbReference type="Pfam" id="PF02381">
    <property type="entry name" value="MraZ"/>
    <property type="match status" value="2"/>
</dbReference>
<dbReference type="InterPro" id="IPR003444">
    <property type="entry name" value="MraZ"/>
</dbReference>
<reference evidence="9 10" key="1">
    <citation type="submission" date="2017-02" db="EMBL/GenBank/DDBJ databases">
        <authorList>
            <person name="Peterson S.W."/>
        </authorList>
    </citation>
    <scope>NUCLEOTIDE SEQUENCE [LARGE SCALE GENOMIC DNA]</scope>
    <source>
        <strain evidence="9 10">ATCC 17233</strain>
    </source>
</reference>
<feature type="domain" description="SpoVT-AbrB" evidence="8">
    <location>
        <begin position="79"/>
        <end position="122"/>
    </location>
</feature>
<dbReference type="GO" id="GO:0000976">
    <property type="term" value="F:transcription cis-regulatory region binding"/>
    <property type="evidence" value="ECO:0007669"/>
    <property type="project" value="TreeGrafter"/>
</dbReference>
<evidence type="ECO:0000313" key="10">
    <source>
        <dbReference type="Proteomes" id="UP000189857"/>
    </source>
</evidence>
<protein>
    <recommendedName>
        <fullName evidence="1 7">Transcriptional regulator MraZ</fullName>
    </recommendedName>
</protein>
<dbReference type="GO" id="GO:0005737">
    <property type="term" value="C:cytoplasm"/>
    <property type="evidence" value="ECO:0007669"/>
    <property type="project" value="UniProtKB-UniRule"/>
</dbReference>
<dbReference type="RefSeq" id="WP_242870217.1">
    <property type="nucleotide sequence ID" value="NZ_CACZYW010000012.1"/>
</dbReference>
<organism evidence="9 10">
    <name type="scientific">Eubacterium ruminantium</name>
    <dbReference type="NCBI Taxonomy" id="42322"/>
    <lineage>
        <taxon>Bacteria</taxon>
        <taxon>Bacillati</taxon>
        <taxon>Bacillota</taxon>
        <taxon>Clostridia</taxon>
        <taxon>Eubacteriales</taxon>
        <taxon>Eubacteriaceae</taxon>
        <taxon>Eubacterium</taxon>
    </lineage>
</organism>
<dbReference type="InterPro" id="IPR020603">
    <property type="entry name" value="MraZ_dom"/>
</dbReference>
<proteinExistence type="inferred from homology"/>
<dbReference type="PANTHER" id="PTHR34701:SF1">
    <property type="entry name" value="TRANSCRIPTIONAL REGULATOR MRAZ"/>
    <property type="match status" value="1"/>
</dbReference>
<dbReference type="InterPro" id="IPR007159">
    <property type="entry name" value="SpoVT-AbrB_dom"/>
</dbReference>
<dbReference type="InterPro" id="IPR035642">
    <property type="entry name" value="MraZ_N"/>
</dbReference>
<dbReference type="CDD" id="cd16320">
    <property type="entry name" value="MraZ_N"/>
    <property type="match status" value="1"/>
</dbReference>
<dbReference type="GO" id="GO:0009295">
    <property type="term" value="C:nucleoid"/>
    <property type="evidence" value="ECO:0007669"/>
    <property type="project" value="UniProtKB-SubCell"/>
</dbReference>
<dbReference type="NCBIfam" id="TIGR00242">
    <property type="entry name" value="division/cell wall cluster transcriptional repressor MraZ"/>
    <property type="match status" value="1"/>
</dbReference>
<keyword evidence="5 7" id="KW-0238">DNA-binding</keyword>
<dbReference type="SUPFAM" id="SSF89447">
    <property type="entry name" value="AbrB/MazE/MraZ-like"/>
    <property type="match status" value="1"/>
</dbReference>
<dbReference type="PROSITE" id="PS51740">
    <property type="entry name" value="SPOVT_ABRB"/>
    <property type="match status" value="2"/>
</dbReference>
<dbReference type="GO" id="GO:0003700">
    <property type="term" value="F:DNA-binding transcription factor activity"/>
    <property type="evidence" value="ECO:0007669"/>
    <property type="project" value="UniProtKB-UniRule"/>
</dbReference>
<dbReference type="Proteomes" id="UP000189857">
    <property type="component" value="Unassembled WGS sequence"/>
</dbReference>